<dbReference type="AlphaFoldDB" id="A0A0C9UAK5"/>
<gene>
    <name evidence="3" type="ORF">M422DRAFT_266712</name>
</gene>
<keyword evidence="2" id="KW-0732">Signal</keyword>
<evidence type="ECO:0000256" key="1">
    <source>
        <dbReference type="SAM" id="MobiDB-lite"/>
    </source>
</evidence>
<dbReference type="Proteomes" id="UP000054279">
    <property type="component" value="Unassembled WGS sequence"/>
</dbReference>
<dbReference type="OrthoDB" id="3160134at2759"/>
<keyword evidence="4" id="KW-1185">Reference proteome</keyword>
<dbReference type="EMBL" id="KN837240">
    <property type="protein sequence ID" value="KIJ31569.1"/>
    <property type="molecule type" value="Genomic_DNA"/>
</dbReference>
<organism evidence="3 4">
    <name type="scientific">Sphaerobolus stellatus (strain SS14)</name>
    <dbReference type="NCBI Taxonomy" id="990650"/>
    <lineage>
        <taxon>Eukaryota</taxon>
        <taxon>Fungi</taxon>
        <taxon>Dikarya</taxon>
        <taxon>Basidiomycota</taxon>
        <taxon>Agaricomycotina</taxon>
        <taxon>Agaricomycetes</taxon>
        <taxon>Phallomycetidae</taxon>
        <taxon>Geastrales</taxon>
        <taxon>Sphaerobolaceae</taxon>
        <taxon>Sphaerobolus</taxon>
    </lineage>
</organism>
<dbReference type="HOGENOM" id="CLU_452819_0_0_1"/>
<feature type="signal peptide" evidence="2">
    <location>
        <begin position="1"/>
        <end position="17"/>
    </location>
</feature>
<evidence type="ECO:0000313" key="4">
    <source>
        <dbReference type="Proteomes" id="UP000054279"/>
    </source>
</evidence>
<feature type="region of interest" description="Disordered" evidence="1">
    <location>
        <begin position="184"/>
        <end position="203"/>
    </location>
</feature>
<feature type="region of interest" description="Disordered" evidence="1">
    <location>
        <begin position="82"/>
        <end position="101"/>
    </location>
</feature>
<reference evidence="3 4" key="1">
    <citation type="submission" date="2014-06" db="EMBL/GenBank/DDBJ databases">
        <title>Evolutionary Origins and Diversification of the Mycorrhizal Mutualists.</title>
        <authorList>
            <consortium name="DOE Joint Genome Institute"/>
            <consortium name="Mycorrhizal Genomics Consortium"/>
            <person name="Kohler A."/>
            <person name="Kuo A."/>
            <person name="Nagy L.G."/>
            <person name="Floudas D."/>
            <person name="Copeland A."/>
            <person name="Barry K.W."/>
            <person name="Cichocki N."/>
            <person name="Veneault-Fourrey C."/>
            <person name="LaButti K."/>
            <person name="Lindquist E.A."/>
            <person name="Lipzen A."/>
            <person name="Lundell T."/>
            <person name="Morin E."/>
            <person name="Murat C."/>
            <person name="Riley R."/>
            <person name="Ohm R."/>
            <person name="Sun H."/>
            <person name="Tunlid A."/>
            <person name="Henrissat B."/>
            <person name="Grigoriev I.V."/>
            <person name="Hibbett D.S."/>
            <person name="Martin F."/>
        </authorList>
    </citation>
    <scope>NUCLEOTIDE SEQUENCE [LARGE SCALE GENOMIC DNA]</scope>
    <source>
        <strain evidence="3 4">SS14</strain>
    </source>
</reference>
<feature type="compositionally biased region" description="Pro residues" evidence="1">
    <location>
        <begin position="159"/>
        <end position="171"/>
    </location>
</feature>
<feature type="chain" id="PRO_5002204672" evidence="2">
    <location>
        <begin position="18"/>
        <end position="603"/>
    </location>
</feature>
<feature type="region of interest" description="Disordered" evidence="1">
    <location>
        <begin position="50"/>
        <end position="73"/>
    </location>
</feature>
<proteinExistence type="predicted"/>
<evidence type="ECO:0000256" key="2">
    <source>
        <dbReference type="SAM" id="SignalP"/>
    </source>
</evidence>
<evidence type="ECO:0000313" key="3">
    <source>
        <dbReference type="EMBL" id="KIJ31569.1"/>
    </source>
</evidence>
<feature type="compositionally biased region" description="Polar residues" evidence="1">
    <location>
        <begin position="120"/>
        <end position="146"/>
    </location>
</feature>
<dbReference type="InterPro" id="IPR046521">
    <property type="entry name" value="DUF6698"/>
</dbReference>
<sequence length="603" mass="66986">MTAPFLIWFFFMVNVQVWKNCDKLASGGDDRYEARAVSAAAIFVDCSRAQSAQESQTDTNSDQPYSLSMSGRPRQNRFAGLQVATSPSPAISGSPPQPAPESALLQTLLTPHTWQLPLGTPSTQTYPGWSETPTRAPQYQLQSQPASAPIMGALSSTLVPPPHPAPTPPPYQGNKHMHNVDEQGEQAPREAQHQYPAQGQAPPKVVLESTYRQKKKKKKNIKLTSLAINIENSFGDDAAALAPATAVEGEGEIDEDKQILWGRRMGRIIDPYSPPSHIFAAGLEYEPDENSDADLLPIPTEHQHLVVSLTKLLNYIPQLDSYLSQASKIPDVMKQQELMEELYENLHKGQNFACTDDTRAICVNVIKILFLLFPARATGLDIDVKDNRGFKHELTHEHLASIEFDLDDPTYVVVNDLISEVITPEPTQFPRLVYENLQYDPDDMFTGFLRNPLLIKAFLLEREQSQKGECPPIQGELMQAEQSNWTFNCLFYDFAMRPISARALMPPFFGRLPEYLMIPSMRNLQRNSWNDGTKPDSQTPKDNMGRLFAQLLNKKKDAVALQDKTNERDTQGGGHTGDAEVEAVSGDNASEAAGSFAIDPALL</sequence>
<feature type="region of interest" description="Disordered" evidence="1">
    <location>
        <begin position="114"/>
        <end position="178"/>
    </location>
</feature>
<dbReference type="Pfam" id="PF20414">
    <property type="entry name" value="DUF6698"/>
    <property type="match status" value="1"/>
</dbReference>
<accession>A0A0C9UAK5</accession>
<name>A0A0C9UAK5_SPHS4</name>
<protein>
    <submittedName>
        <fullName evidence="3">Uncharacterized protein</fullName>
    </submittedName>
</protein>
<feature type="compositionally biased region" description="Polar residues" evidence="1">
    <location>
        <begin position="50"/>
        <end position="69"/>
    </location>
</feature>
<feature type="region of interest" description="Disordered" evidence="1">
    <location>
        <begin position="564"/>
        <end position="603"/>
    </location>
</feature>